<evidence type="ECO:0000256" key="2">
    <source>
        <dbReference type="ARBA" id="ARBA00001946"/>
    </source>
</evidence>
<keyword evidence="6 10" id="KW-0479">Metal-binding</keyword>
<keyword evidence="8 10" id="KW-0460">Magnesium</keyword>
<feature type="binding site" evidence="10">
    <location>
        <position position="11"/>
    </location>
    <ligand>
        <name>Mg(2+)</name>
        <dbReference type="ChEBI" id="CHEBI:18420"/>
    </ligand>
</feature>
<dbReference type="InterPro" id="IPR037512">
    <property type="entry name" value="PGPase_prok"/>
</dbReference>
<dbReference type="SFLD" id="SFLDS00003">
    <property type="entry name" value="Haloacid_Dehalogenase"/>
    <property type="match status" value="1"/>
</dbReference>
<evidence type="ECO:0000256" key="5">
    <source>
        <dbReference type="ARBA" id="ARBA00013078"/>
    </source>
</evidence>
<comment type="pathway">
    <text evidence="3 10">Organic acid metabolism; glycolate biosynthesis; glycolate from 2-phosphoglycolate: step 1/1.</text>
</comment>
<reference evidence="11 12" key="2">
    <citation type="submission" date="2019-01" db="EMBL/GenBank/DDBJ databases">
        <authorList>
            <person name="Li Y."/>
        </authorList>
    </citation>
    <scope>NUCLEOTIDE SEQUENCE [LARGE SCALE GENOMIC DNA]</scope>
    <source>
        <strain evidence="11 12">2D-5</strain>
    </source>
</reference>
<comment type="caution">
    <text evidence="11">The sequence shown here is derived from an EMBL/GenBank/DDBJ whole genome shotgun (WGS) entry which is preliminary data.</text>
</comment>
<proteinExistence type="inferred from homology"/>
<feature type="binding site" evidence="10">
    <location>
        <position position="168"/>
    </location>
    <ligand>
        <name>Mg(2+)</name>
        <dbReference type="ChEBI" id="CHEBI:18420"/>
    </ligand>
</feature>
<dbReference type="Proteomes" id="UP000285710">
    <property type="component" value="Unassembled WGS sequence"/>
</dbReference>
<dbReference type="GO" id="GO:0046295">
    <property type="term" value="P:glycolate biosynthetic process"/>
    <property type="evidence" value="ECO:0007669"/>
    <property type="project" value="UniProtKB-UniRule"/>
</dbReference>
<evidence type="ECO:0000256" key="4">
    <source>
        <dbReference type="ARBA" id="ARBA00006171"/>
    </source>
</evidence>
<evidence type="ECO:0000313" key="12">
    <source>
        <dbReference type="Proteomes" id="UP000285710"/>
    </source>
</evidence>
<keyword evidence="12" id="KW-1185">Reference proteome</keyword>
<dbReference type="GO" id="GO:0046872">
    <property type="term" value="F:metal ion binding"/>
    <property type="evidence" value="ECO:0007669"/>
    <property type="project" value="UniProtKB-KW"/>
</dbReference>
<dbReference type="PANTHER" id="PTHR43434:SF1">
    <property type="entry name" value="PHOSPHOGLYCOLATE PHOSPHATASE"/>
    <property type="match status" value="1"/>
</dbReference>
<dbReference type="SUPFAM" id="SSF56784">
    <property type="entry name" value="HAD-like"/>
    <property type="match status" value="1"/>
</dbReference>
<comment type="similarity">
    <text evidence="4 10">Belongs to the HAD-like hydrolase superfamily. CbbY/CbbZ/Gph/YieH family.</text>
</comment>
<dbReference type="InterPro" id="IPR041492">
    <property type="entry name" value="HAD_2"/>
</dbReference>
<reference evidence="11 12" key="1">
    <citation type="submission" date="2019-01" db="EMBL/GenBank/DDBJ databases">
        <title>Sinorhodobacter populi sp. nov. isolated from the symptomatic bark tissue of Populus euramericana canker.</title>
        <authorList>
            <person name="Xu G."/>
        </authorList>
    </citation>
    <scope>NUCLEOTIDE SEQUENCE [LARGE SCALE GENOMIC DNA]</scope>
    <source>
        <strain evidence="11 12">2D-5</strain>
    </source>
</reference>
<dbReference type="PRINTS" id="PR00413">
    <property type="entry name" value="HADHALOGNASE"/>
</dbReference>
<feature type="binding site" evidence="10">
    <location>
        <position position="9"/>
    </location>
    <ligand>
        <name>Mg(2+)</name>
        <dbReference type="ChEBI" id="CHEBI:18420"/>
    </ligand>
</feature>
<dbReference type="SFLD" id="SFLDG01129">
    <property type="entry name" value="C1.5:_HAD__Beta-PGM__Phosphata"/>
    <property type="match status" value="1"/>
</dbReference>
<dbReference type="PANTHER" id="PTHR43434">
    <property type="entry name" value="PHOSPHOGLYCOLATE PHOSPHATASE"/>
    <property type="match status" value="1"/>
</dbReference>
<comment type="function">
    <text evidence="10">Specifically catalyzes the dephosphorylation of 2-phosphoglycolate. Is involved in the dissimilation of the intracellular 2-phosphoglycolate formed during the DNA repair of 3'-phosphoglycolate ends, a major class of DNA lesions induced by oxidative stress.</text>
</comment>
<feature type="active site" description="Nucleophile" evidence="10">
    <location>
        <position position="9"/>
    </location>
</feature>
<evidence type="ECO:0000256" key="10">
    <source>
        <dbReference type="HAMAP-Rule" id="MF_00495"/>
    </source>
</evidence>
<dbReference type="Gene3D" id="3.40.50.1000">
    <property type="entry name" value="HAD superfamily/HAD-like"/>
    <property type="match status" value="1"/>
</dbReference>
<dbReference type="InterPro" id="IPR023198">
    <property type="entry name" value="PGP-like_dom2"/>
</dbReference>
<comment type="catalytic activity">
    <reaction evidence="1 10">
        <text>2-phosphoglycolate + H2O = glycolate + phosphate</text>
        <dbReference type="Rhea" id="RHEA:14369"/>
        <dbReference type="ChEBI" id="CHEBI:15377"/>
        <dbReference type="ChEBI" id="CHEBI:29805"/>
        <dbReference type="ChEBI" id="CHEBI:43474"/>
        <dbReference type="ChEBI" id="CHEBI:58033"/>
        <dbReference type="EC" id="3.1.3.18"/>
    </reaction>
</comment>
<dbReference type="EC" id="3.1.3.18" evidence="5 10"/>
<evidence type="ECO:0000256" key="3">
    <source>
        <dbReference type="ARBA" id="ARBA00004818"/>
    </source>
</evidence>
<gene>
    <name evidence="11" type="primary">gph</name>
    <name evidence="11" type="ORF">D2T33_07785</name>
</gene>
<dbReference type="NCBIfam" id="TIGR01449">
    <property type="entry name" value="PGP_bact"/>
    <property type="match status" value="1"/>
</dbReference>
<dbReference type="GO" id="GO:0005975">
    <property type="term" value="P:carbohydrate metabolic process"/>
    <property type="evidence" value="ECO:0007669"/>
    <property type="project" value="InterPro"/>
</dbReference>
<dbReference type="AlphaFoldDB" id="A0A443IYA6"/>
<dbReference type="InterPro" id="IPR050155">
    <property type="entry name" value="HAD-like_hydrolase_sf"/>
</dbReference>
<dbReference type="InterPro" id="IPR006439">
    <property type="entry name" value="HAD-SF_hydro_IA"/>
</dbReference>
<dbReference type="NCBIfam" id="TIGR01549">
    <property type="entry name" value="HAD-SF-IA-v1"/>
    <property type="match status" value="1"/>
</dbReference>
<evidence type="ECO:0000313" key="11">
    <source>
        <dbReference type="EMBL" id="RWR13087.1"/>
    </source>
</evidence>
<dbReference type="RefSeq" id="WP_128269400.1">
    <property type="nucleotide sequence ID" value="NZ_SAUW01000006.1"/>
</dbReference>
<dbReference type="GO" id="GO:0008967">
    <property type="term" value="F:phosphoglycolate phosphatase activity"/>
    <property type="evidence" value="ECO:0007669"/>
    <property type="project" value="UniProtKB-UniRule"/>
</dbReference>
<dbReference type="Pfam" id="PF13419">
    <property type="entry name" value="HAD_2"/>
    <property type="match status" value="1"/>
</dbReference>
<keyword evidence="7 10" id="KW-0378">Hydrolase</keyword>
<protein>
    <recommendedName>
        <fullName evidence="5 10">Phosphoglycolate phosphatase</fullName>
        <shortName evidence="10">PGP</shortName>
        <shortName evidence="10">PGPase</shortName>
        <ecNumber evidence="5 10">3.1.3.18</ecNumber>
    </recommendedName>
</protein>
<evidence type="ECO:0000256" key="1">
    <source>
        <dbReference type="ARBA" id="ARBA00000830"/>
    </source>
</evidence>
<dbReference type="InterPro" id="IPR023214">
    <property type="entry name" value="HAD_sf"/>
</dbReference>
<evidence type="ECO:0000256" key="8">
    <source>
        <dbReference type="ARBA" id="ARBA00022842"/>
    </source>
</evidence>
<dbReference type="CDD" id="cd07512">
    <property type="entry name" value="HAD_PGPase"/>
    <property type="match status" value="1"/>
</dbReference>
<dbReference type="HAMAP" id="MF_00495">
    <property type="entry name" value="GPH_hydrolase_bact"/>
    <property type="match status" value="1"/>
</dbReference>
<dbReference type="Gene3D" id="1.10.150.240">
    <property type="entry name" value="Putative phosphatase, domain 2"/>
    <property type="match status" value="1"/>
</dbReference>
<sequence>MQPAALIFDLDGTLLDSAPDIHAVSNAVLEQYGYAPLSFEQVRSFIGHGVPHLVDCLIKASGADPEHGLAERMIPDFNRIYEEAVTLTVPFPGVHAALETLRAAGHPLAICTNKPMGPTRSTLGHFGLTPLFDTVIGGDSLPTRKPDPAPLRQALADLGGGPALYIGDSEVDAETAQRAALPFVLFTEGYRKTPVETLPHARAFSDFAALPGIVAGWPWDAR</sequence>
<dbReference type="GO" id="GO:0005829">
    <property type="term" value="C:cytosol"/>
    <property type="evidence" value="ECO:0007669"/>
    <property type="project" value="TreeGrafter"/>
</dbReference>
<evidence type="ECO:0000256" key="7">
    <source>
        <dbReference type="ARBA" id="ARBA00022801"/>
    </source>
</evidence>
<name>A0A443IYA6_9RHOB</name>
<dbReference type="UniPathway" id="UPA00865">
    <property type="reaction ID" value="UER00834"/>
</dbReference>
<evidence type="ECO:0000256" key="6">
    <source>
        <dbReference type="ARBA" id="ARBA00022723"/>
    </source>
</evidence>
<comment type="cofactor">
    <cofactor evidence="2 10">
        <name>Mg(2+)</name>
        <dbReference type="ChEBI" id="CHEBI:18420"/>
    </cofactor>
</comment>
<dbReference type="GO" id="GO:0006281">
    <property type="term" value="P:DNA repair"/>
    <property type="evidence" value="ECO:0007669"/>
    <property type="project" value="TreeGrafter"/>
</dbReference>
<dbReference type="InterPro" id="IPR036412">
    <property type="entry name" value="HAD-like_sf"/>
</dbReference>
<evidence type="ECO:0000256" key="9">
    <source>
        <dbReference type="ARBA" id="ARBA00023277"/>
    </source>
</evidence>
<organism evidence="11 12">
    <name type="scientific">Paenirhodobacter populi</name>
    <dbReference type="NCBI Taxonomy" id="2306993"/>
    <lineage>
        <taxon>Bacteria</taxon>
        <taxon>Pseudomonadati</taxon>
        <taxon>Pseudomonadota</taxon>
        <taxon>Alphaproteobacteria</taxon>
        <taxon>Rhodobacterales</taxon>
        <taxon>Rhodobacter group</taxon>
        <taxon>Paenirhodobacter</taxon>
    </lineage>
</organism>
<keyword evidence="9 10" id="KW-0119">Carbohydrate metabolism</keyword>
<accession>A0A443IYA6</accession>
<dbReference type="EMBL" id="SAUW01000006">
    <property type="protein sequence ID" value="RWR13087.1"/>
    <property type="molecule type" value="Genomic_DNA"/>
</dbReference>